<feature type="domain" description="Thioredoxin" evidence="2">
    <location>
        <begin position="210"/>
        <end position="343"/>
    </location>
</feature>
<organism evidence="3 4">
    <name type="scientific">Oceanospirillum sediminis</name>
    <dbReference type="NCBI Taxonomy" id="2760088"/>
    <lineage>
        <taxon>Bacteria</taxon>
        <taxon>Pseudomonadati</taxon>
        <taxon>Pseudomonadota</taxon>
        <taxon>Gammaproteobacteria</taxon>
        <taxon>Oceanospirillales</taxon>
        <taxon>Oceanospirillaceae</taxon>
        <taxon>Oceanospirillum</taxon>
    </lineage>
</organism>
<dbReference type="PROSITE" id="PS51257">
    <property type="entry name" value="PROKAR_LIPOPROTEIN"/>
    <property type="match status" value="1"/>
</dbReference>
<keyword evidence="4" id="KW-1185">Reference proteome</keyword>
<evidence type="ECO:0000313" key="4">
    <source>
        <dbReference type="Proteomes" id="UP000565262"/>
    </source>
</evidence>
<feature type="signal peptide" evidence="1">
    <location>
        <begin position="1"/>
        <end position="32"/>
    </location>
</feature>
<accession>A0A839IRB2</accession>
<dbReference type="AlphaFoldDB" id="A0A839IRB2"/>
<dbReference type="GO" id="GO:0016491">
    <property type="term" value="F:oxidoreductase activity"/>
    <property type="evidence" value="ECO:0007669"/>
    <property type="project" value="InterPro"/>
</dbReference>
<dbReference type="Gene3D" id="3.40.30.10">
    <property type="entry name" value="Glutaredoxin"/>
    <property type="match status" value="1"/>
</dbReference>
<sequence length="343" mass="37981">MKRLPITPARRIRLKTIAAGLTLALLSGCSQSVQILAENGQASSISNQEQQKAIHYSALKTFDGQPVVLKSESVTHLVFMDIWATYAGAGAEADISQLPADFLEHSQQIWVQPEINVTREQMAEFQSYYPDIAPLVLDSGFALMRAENVWQAPWHVLIRDGKTLFSGNIDDLRKHLGLPVRQMAQQIQGDHDFAATEVIRHQAAASYQKLSTGDLAPDFQGTTLAGTTLSLSSNIEQSNQDTSLVFLDSLCPMPHFPGCEDKLKQLSQTIAVTPDRQWIGVISSFYVDKSIATQFAKRFKLNSVPLIFDQDNQIFEQYGVHATPYQINIGANGVIQSRGDQIH</sequence>
<evidence type="ECO:0000313" key="3">
    <source>
        <dbReference type="EMBL" id="MBB1488023.1"/>
    </source>
</evidence>
<dbReference type="SUPFAM" id="SSF52833">
    <property type="entry name" value="Thioredoxin-like"/>
    <property type="match status" value="1"/>
</dbReference>
<dbReference type="EMBL" id="JACJFM010000022">
    <property type="protein sequence ID" value="MBB1488023.1"/>
    <property type="molecule type" value="Genomic_DNA"/>
</dbReference>
<dbReference type="Proteomes" id="UP000565262">
    <property type="component" value="Unassembled WGS sequence"/>
</dbReference>
<name>A0A839IRB2_9GAMM</name>
<reference evidence="3 4" key="1">
    <citation type="submission" date="2020-08" db="EMBL/GenBank/DDBJ databases">
        <title>Oceanospirillum sp. nov. isolated from marine sediment.</title>
        <authorList>
            <person name="Ji X."/>
        </authorList>
    </citation>
    <scope>NUCLEOTIDE SEQUENCE [LARGE SCALE GENOMIC DNA]</scope>
    <source>
        <strain evidence="3 4">D5</strain>
    </source>
</reference>
<comment type="caution">
    <text evidence="3">The sequence shown here is derived from an EMBL/GenBank/DDBJ whole genome shotgun (WGS) entry which is preliminary data.</text>
</comment>
<dbReference type="GO" id="GO:0016209">
    <property type="term" value="F:antioxidant activity"/>
    <property type="evidence" value="ECO:0007669"/>
    <property type="project" value="InterPro"/>
</dbReference>
<dbReference type="InterPro" id="IPR013766">
    <property type="entry name" value="Thioredoxin_domain"/>
</dbReference>
<evidence type="ECO:0000259" key="2">
    <source>
        <dbReference type="PROSITE" id="PS51352"/>
    </source>
</evidence>
<feature type="chain" id="PRO_5032541515" evidence="1">
    <location>
        <begin position="33"/>
        <end position="343"/>
    </location>
</feature>
<dbReference type="InterPro" id="IPR036249">
    <property type="entry name" value="Thioredoxin-like_sf"/>
</dbReference>
<dbReference type="PROSITE" id="PS51352">
    <property type="entry name" value="THIOREDOXIN_2"/>
    <property type="match status" value="1"/>
</dbReference>
<gene>
    <name evidence="3" type="ORF">H4O21_15560</name>
</gene>
<proteinExistence type="predicted"/>
<evidence type="ECO:0000256" key="1">
    <source>
        <dbReference type="SAM" id="SignalP"/>
    </source>
</evidence>
<dbReference type="Pfam" id="PF00578">
    <property type="entry name" value="AhpC-TSA"/>
    <property type="match status" value="1"/>
</dbReference>
<protein>
    <submittedName>
        <fullName evidence="3">Redoxin domain-containing protein</fullName>
    </submittedName>
</protein>
<keyword evidence="1" id="KW-0732">Signal</keyword>
<dbReference type="InterPro" id="IPR000866">
    <property type="entry name" value="AhpC/TSA"/>
</dbReference>
<dbReference type="RefSeq" id="WP_182809800.1">
    <property type="nucleotide sequence ID" value="NZ_JACJFM010000022.1"/>
</dbReference>